<name>A0A0F0H8N8_LENAE</name>
<evidence type="ECO:0000259" key="1">
    <source>
        <dbReference type="SMART" id="SM00829"/>
    </source>
</evidence>
<organism evidence="2 3">
    <name type="scientific">Lentzea aerocolonigenes</name>
    <name type="common">Lechevalieria aerocolonigenes</name>
    <name type="synonym">Saccharothrix aerocolonigenes</name>
    <dbReference type="NCBI Taxonomy" id="68170"/>
    <lineage>
        <taxon>Bacteria</taxon>
        <taxon>Bacillati</taxon>
        <taxon>Actinomycetota</taxon>
        <taxon>Actinomycetes</taxon>
        <taxon>Pseudonocardiales</taxon>
        <taxon>Pseudonocardiaceae</taxon>
        <taxon>Lentzea</taxon>
    </lineage>
</organism>
<dbReference type="SUPFAM" id="SSF51735">
    <property type="entry name" value="NAD(P)-binding Rossmann-fold domains"/>
    <property type="match status" value="1"/>
</dbReference>
<dbReference type="PATRIC" id="fig|68170.10.peg.343"/>
<comment type="caution">
    <text evidence="2">The sequence shown here is derived from an EMBL/GenBank/DDBJ whole genome shotgun (WGS) entry which is preliminary data.</text>
</comment>
<dbReference type="Pfam" id="PF00107">
    <property type="entry name" value="ADH_zinc_N"/>
    <property type="match status" value="1"/>
</dbReference>
<dbReference type="AlphaFoldDB" id="A0A0F0H8N8"/>
<proteinExistence type="predicted"/>
<dbReference type="InterPro" id="IPR036291">
    <property type="entry name" value="NAD(P)-bd_dom_sf"/>
</dbReference>
<dbReference type="InterPro" id="IPR020843">
    <property type="entry name" value="ER"/>
</dbReference>
<dbReference type="SMART" id="SM00829">
    <property type="entry name" value="PKS_ER"/>
    <property type="match status" value="1"/>
</dbReference>
<dbReference type="PANTHER" id="PTHR43677:SF11">
    <property type="entry name" value="ZINC-CONTAINING ALCOHOL DEHYDROGENASE"/>
    <property type="match status" value="1"/>
</dbReference>
<sequence>MDELGQPPSLSEQNKPAVLADHVVVDVLAAPITPLDLLCATGTSYFGSPATPYVPGVQGIGTVGGRAVWFPTTAGMAPGNGSMAEKALVRQEDLVFLPDDVPPVAMAALGLSAVAAHMALTWRGELKPGERVIVLGCGAVGQSAIQLARAAGAGRIVAAARSEKARERAKRAGADTVIGLEDFRGIEADLLLDPLFGAPAAAAAQALRPGGRWVNLGGSAGETCPVTSSTIRSRSLKLFGYSNNELSAQQRAEAISTVAHLATQRQLTVDHEVVQLADVTNAWRRQAEGATRGRIVLVP</sequence>
<feature type="domain" description="Enoyl reductase (ER)" evidence="1">
    <location>
        <begin position="5"/>
        <end position="297"/>
    </location>
</feature>
<dbReference type="GO" id="GO:0016491">
    <property type="term" value="F:oxidoreductase activity"/>
    <property type="evidence" value="ECO:0007669"/>
    <property type="project" value="InterPro"/>
</dbReference>
<evidence type="ECO:0000313" key="3">
    <source>
        <dbReference type="Proteomes" id="UP000033393"/>
    </source>
</evidence>
<dbReference type="SUPFAM" id="SSF50129">
    <property type="entry name" value="GroES-like"/>
    <property type="match status" value="1"/>
</dbReference>
<dbReference type="Gene3D" id="3.90.180.10">
    <property type="entry name" value="Medium-chain alcohol dehydrogenases, catalytic domain"/>
    <property type="match status" value="1"/>
</dbReference>
<accession>A0A0F0H8N8</accession>
<dbReference type="InterPro" id="IPR013149">
    <property type="entry name" value="ADH-like_C"/>
</dbReference>
<dbReference type="STRING" id="68170.GCA_000974445_05147"/>
<protein>
    <submittedName>
        <fullName evidence="2">NADPH:quinone reductase</fullName>
    </submittedName>
</protein>
<dbReference type="Proteomes" id="UP000033393">
    <property type="component" value="Unassembled WGS sequence"/>
</dbReference>
<reference evidence="2 3" key="1">
    <citation type="submission" date="2015-02" db="EMBL/GenBank/DDBJ databases">
        <authorList>
            <person name="Ju K.-S."/>
            <person name="Doroghazi J.R."/>
            <person name="Metcalf W."/>
        </authorList>
    </citation>
    <scope>NUCLEOTIDE SEQUENCE [LARGE SCALE GENOMIC DNA]</scope>
    <source>
        <strain evidence="2 3">NRRL B-16140</strain>
    </source>
</reference>
<dbReference type="EMBL" id="JYJG01000054">
    <property type="protein sequence ID" value="KJK50692.1"/>
    <property type="molecule type" value="Genomic_DNA"/>
</dbReference>
<keyword evidence="3" id="KW-1185">Reference proteome</keyword>
<dbReference type="InterPro" id="IPR011032">
    <property type="entry name" value="GroES-like_sf"/>
</dbReference>
<dbReference type="PANTHER" id="PTHR43677">
    <property type="entry name" value="SHORT-CHAIN DEHYDROGENASE/REDUCTASE"/>
    <property type="match status" value="1"/>
</dbReference>
<evidence type="ECO:0000313" key="2">
    <source>
        <dbReference type="EMBL" id="KJK50692.1"/>
    </source>
</evidence>
<dbReference type="InterPro" id="IPR051397">
    <property type="entry name" value="Zn-ADH-like_protein"/>
</dbReference>
<gene>
    <name evidence="2" type="ORF">UK23_09800</name>
</gene>